<accession>A0AAJ7LE75</accession>
<comment type="subcellular location">
    <subcellularLocation>
        <location evidence="1">Membrane</location>
    </subcellularLocation>
</comment>
<reference evidence="7" key="1">
    <citation type="submission" date="2025-08" db="UniProtKB">
        <authorList>
            <consortium name="RefSeq"/>
        </authorList>
    </citation>
    <scope>IDENTIFICATION</scope>
    <source>
        <tissue evidence="7">Brain</tissue>
    </source>
</reference>
<dbReference type="InterPro" id="IPR050671">
    <property type="entry name" value="CD300_family_receptors"/>
</dbReference>
<evidence type="ECO:0000256" key="4">
    <source>
        <dbReference type="SAM" id="Phobius"/>
    </source>
</evidence>
<keyword evidence="4" id="KW-1133">Transmembrane helix</keyword>
<evidence type="ECO:0000313" key="6">
    <source>
        <dbReference type="Proteomes" id="UP000694890"/>
    </source>
</evidence>
<proteinExistence type="predicted"/>
<dbReference type="KEGG" id="lcf:108875467"/>
<dbReference type="InterPro" id="IPR036179">
    <property type="entry name" value="Ig-like_dom_sf"/>
</dbReference>
<evidence type="ECO:0000256" key="3">
    <source>
        <dbReference type="ARBA" id="ARBA00023136"/>
    </source>
</evidence>
<organism evidence="6 7">
    <name type="scientific">Lates calcarifer</name>
    <name type="common">Barramundi</name>
    <name type="synonym">Holocentrus calcarifer</name>
    <dbReference type="NCBI Taxonomy" id="8187"/>
    <lineage>
        <taxon>Eukaryota</taxon>
        <taxon>Metazoa</taxon>
        <taxon>Chordata</taxon>
        <taxon>Craniata</taxon>
        <taxon>Vertebrata</taxon>
        <taxon>Euteleostomi</taxon>
        <taxon>Actinopterygii</taxon>
        <taxon>Neopterygii</taxon>
        <taxon>Teleostei</taxon>
        <taxon>Neoteleostei</taxon>
        <taxon>Acanthomorphata</taxon>
        <taxon>Carangaria</taxon>
        <taxon>Carangaria incertae sedis</taxon>
        <taxon>Centropomidae</taxon>
        <taxon>Lates</taxon>
    </lineage>
</organism>
<sequence>MNIHRVLLFCFLSALCDGNTGLANANTFIRTEGGSVIAACPFTLSGRKKFLCKGECKEEDILIETKGSMAQRGRYSIKYKEGTFPVSSTALYVSITQLTKADSGRYRCGLERPFLPDSYWEFEVRVTDAPKTFPEMVKQPEQQQAEETTAAGTAYMVKVSHPGYVLPLVLCVSVLFAAVVLLFYQWKTRRDSDSLDTRGQSDSRNMEFAVHEMCAPVSDTTSPAVDETSSDQIYCNL</sequence>
<keyword evidence="3 4" id="KW-0472">Membrane</keyword>
<evidence type="ECO:0000313" key="7">
    <source>
        <dbReference type="RefSeq" id="XP_018519955.1"/>
    </source>
</evidence>
<feature type="chain" id="PRO_5042586392" evidence="5">
    <location>
        <begin position="19"/>
        <end position="237"/>
    </location>
</feature>
<dbReference type="GO" id="GO:0005886">
    <property type="term" value="C:plasma membrane"/>
    <property type="evidence" value="ECO:0007669"/>
    <property type="project" value="TreeGrafter"/>
</dbReference>
<dbReference type="SUPFAM" id="SSF48726">
    <property type="entry name" value="Immunoglobulin"/>
    <property type="match status" value="1"/>
</dbReference>
<gene>
    <name evidence="7" type="primary">LOC108875467</name>
</gene>
<dbReference type="GeneID" id="108875467"/>
<evidence type="ECO:0000256" key="1">
    <source>
        <dbReference type="ARBA" id="ARBA00004370"/>
    </source>
</evidence>
<dbReference type="Gene3D" id="2.60.40.10">
    <property type="entry name" value="Immunoglobulins"/>
    <property type="match status" value="1"/>
</dbReference>
<keyword evidence="2 4" id="KW-0812">Transmembrane</keyword>
<dbReference type="Proteomes" id="UP000694890">
    <property type="component" value="Linkage group LG6"/>
</dbReference>
<dbReference type="InterPro" id="IPR013783">
    <property type="entry name" value="Ig-like_fold"/>
</dbReference>
<name>A0AAJ7LE75_LATCA</name>
<evidence type="ECO:0000256" key="5">
    <source>
        <dbReference type="SAM" id="SignalP"/>
    </source>
</evidence>
<dbReference type="GO" id="GO:0004888">
    <property type="term" value="F:transmembrane signaling receptor activity"/>
    <property type="evidence" value="ECO:0007669"/>
    <property type="project" value="TreeGrafter"/>
</dbReference>
<feature type="transmembrane region" description="Helical" evidence="4">
    <location>
        <begin position="164"/>
        <end position="184"/>
    </location>
</feature>
<dbReference type="AlphaFoldDB" id="A0AAJ7LE75"/>
<dbReference type="PANTHER" id="PTHR11860">
    <property type="entry name" value="POLYMERIC-IMMUNOGLOBULIN RECEPTOR"/>
    <property type="match status" value="1"/>
</dbReference>
<dbReference type="RefSeq" id="XP_018519955.1">
    <property type="nucleotide sequence ID" value="XM_018664439.2"/>
</dbReference>
<dbReference type="PANTHER" id="PTHR11860:SF87">
    <property type="entry name" value="CMRF35-LIKE MOLECULE 8"/>
    <property type="match status" value="1"/>
</dbReference>
<keyword evidence="5" id="KW-0732">Signal</keyword>
<evidence type="ECO:0000256" key="2">
    <source>
        <dbReference type="ARBA" id="ARBA00022692"/>
    </source>
</evidence>
<protein>
    <submittedName>
        <fullName evidence="7">Uncharacterized protein LOC108875467</fullName>
    </submittedName>
</protein>
<feature type="signal peptide" evidence="5">
    <location>
        <begin position="1"/>
        <end position="18"/>
    </location>
</feature>